<name>A0ABP7R0N3_9PSEU</name>
<sequence>MIISGSGRHEVEAVEERVALLDVLAQAPAVDHHCHGIVKDEVSAQSFQKLATESDLPQGPGGDVFDSPVGVAIRAECAPLLDLPRHVDAESYLSRRAELGQREVTRRLLAAANISTYLVDTGFCADEITSPDELAAVSGTQGFEIARLESLAERLAAEGVGAQGFYDAFRAELESALRTAVGVKSIIAYRHGFDFDPARPTEAEIRSAAGAWLSSPERRLSDPVLLRALLWAAVDAGKPIQMHVGFGDSDIVLHRCDPTHMTEFLRATVTTGTPIMLLHNYPFVREAGYLAHVYPHVYLDTGLAAGFSGASATSIVRESLEIAPFTKVLFSTDAYGLPELYLVGALRHRLALARVFGEWLEADAIGEADARRYLRLLMGGNAQRAYGLTPHQSAATSA</sequence>
<feature type="domain" description="Amidohydrolase-related" evidence="1">
    <location>
        <begin position="214"/>
        <end position="388"/>
    </location>
</feature>
<keyword evidence="3" id="KW-1185">Reference proteome</keyword>
<dbReference type="Pfam" id="PF04909">
    <property type="entry name" value="Amidohydro_2"/>
    <property type="match status" value="1"/>
</dbReference>
<evidence type="ECO:0000259" key="1">
    <source>
        <dbReference type="Pfam" id="PF04909"/>
    </source>
</evidence>
<comment type="caution">
    <text evidence="2">The sequence shown here is derived from an EMBL/GenBank/DDBJ whole genome shotgun (WGS) entry which is preliminary data.</text>
</comment>
<dbReference type="InterPro" id="IPR006680">
    <property type="entry name" value="Amidohydro-rel"/>
</dbReference>
<dbReference type="SUPFAM" id="SSF51556">
    <property type="entry name" value="Metallo-dependent hydrolases"/>
    <property type="match status" value="1"/>
</dbReference>
<gene>
    <name evidence="2" type="ORF">GCM10022247_06900</name>
</gene>
<dbReference type="InterPro" id="IPR032466">
    <property type="entry name" value="Metal_Hydrolase"/>
</dbReference>
<dbReference type="Gene3D" id="3.20.20.140">
    <property type="entry name" value="Metal-dependent hydrolases"/>
    <property type="match status" value="1"/>
</dbReference>
<protein>
    <submittedName>
        <fullName evidence="2">Amidohydrolase family protein</fullName>
    </submittedName>
</protein>
<dbReference type="PANTHER" id="PTHR43383:SF2">
    <property type="entry name" value="AMIDOHYDROLASE 2 FAMILY PROTEIN"/>
    <property type="match status" value="1"/>
</dbReference>
<organism evidence="2 3">
    <name type="scientific">Allokutzneria multivorans</name>
    <dbReference type="NCBI Taxonomy" id="1142134"/>
    <lineage>
        <taxon>Bacteria</taxon>
        <taxon>Bacillati</taxon>
        <taxon>Actinomycetota</taxon>
        <taxon>Actinomycetes</taxon>
        <taxon>Pseudonocardiales</taxon>
        <taxon>Pseudonocardiaceae</taxon>
        <taxon>Allokutzneria</taxon>
    </lineage>
</organism>
<dbReference type="PANTHER" id="PTHR43383">
    <property type="entry name" value="NODULIN 6"/>
    <property type="match status" value="1"/>
</dbReference>
<evidence type="ECO:0000313" key="3">
    <source>
        <dbReference type="Proteomes" id="UP001501747"/>
    </source>
</evidence>
<dbReference type="Proteomes" id="UP001501747">
    <property type="component" value="Unassembled WGS sequence"/>
</dbReference>
<accession>A0ABP7R0N3</accession>
<evidence type="ECO:0000313" key="2">
    <source>
        <dbReference type="EMBL" id="GAA3990726.1"/>
    </source>
</evidence>
<reference evidence="3" key="1">
    <citation type="journal article" date="2019" name="Int. J. Syst. Evol. Microbiol.">
        <title>The Global Catalogue of Microorganisms (GCM) 10K type strain sequencing project: providing services to taxonomists for standard genome sequencing and annotation.</title>
        <authorList>
            <consortium name="The Broad Institute Genomics Platform"/>
            <consortium name="The Broad Institute Genome Sequencing Center for Infectious Disease"/>
            <person name="Wu L."/>
            <person name="Ma J."/>
        </authorList>
    </citation>
    <scope>NUCLEOTIDE SEQUENCE [LARGE SCALE GENOMIC DNA]</scope>
    <source>
        <strain evidence="3">JCM 17342</strain>
    </source>
</reference>
<dbReference type="EMBL" id="BAABAL010000004">
    <property type="protein sequence ID" value="GAA3990726.1"/>
    <property type="molecule type" value="Genomic_DNA"/>
</dbReference>
<proteinExistence type="predicted"/>